<proteinExistence type="inferred from homology"/>
<accession>A0A3D8J3X8</accession>
<dbReference type="PANTHER" id="PTHR23419:SF8">
    <property type="entry name" value="FI09726P"/>
    <property type="match status" value="1"/>
</dbReference>
<dbReference type="OrthoDB" id="37622at2"/>
<evidence type="ECO:0000256" key="1">
    <source>
        <dbReference type="ARBA" id="ARBA00010169"/>
    </source>
</evidence>
<dbReference type="AlphaFoldDB" id="A0A3D8J3X8"/>
<dbReference type="GO" id="GO:0010038">
    <property type="term" value="P:response to metal ion"/>
    <property type="evidence" value="ECO:0007669"/>
    <property type="project" value="InterPro"/>
</dbReference>
<protein>
    <submittedName>
        <fullName evidence="2">Divalent-cation tolerance protein CutA</fullName>
    </submittedName>
</protein>
<dbReference type="EMBL" id="NXLW01000009">
    <property type="protein sequence ID" value="RDU71936.1"/>
    <property type="molecule type" value="Genomic_DNA"/>
</dbReference>
<gene>
    <name evidence="2" type="ORF">CQA66_05595</name>
</gene>
<dbReference type="PANTHER" id="PTHR23419">
    <property type="entry name" value="DIVALENT CATION TOLERANCE CUTA-RELATED"/>
    <property type="match status" value="1"/>
</dbReference>
<dbReference type="Gene3D" id="3.30.70.120">
    <property type="match status" value="1"/>
</dbReference>
<dbReference type="InterPro" id="IPR015867">
    <property type="entry name" value="N-reg_PII/ATP_PRibTrfase_C"/>
</dbReference>
<evidence type="ECO:0000313" key="3">
    <source>
        <dbReference type="Proteomes" id="UP000256424"/>
    </source>
</evidence>
<comment type="similarity">
    <text evidence="1">Belongs to the CutA family.</text>
</comment>
<dbReference type="InterPro" id="IPR004323">
    <property type="entry name" value="Ion_tolerance_CutA"/>
</dbReference>
<dbReference type="RefSeq" id="WP_104762880.1">
    <property type="nucleotide sequence ID" value="NZ_FZPM01000011.1"/>
</dbReference>
<dbReference type="SUPFAM" id="SSF54913">
    <property type="entry name" value="GlnB-like"/>
    <property type="match status" value="1"/>
</dbReference>
<dbReference type="InterPro" id="IPR011322">
    <property type="entry name" value="N-reg_PII-like_a/b"/>
</dbReference>
<dbReference type="Proteomes" id="UP000256424">
    <property type="component" value="Unassembled WGS sequence"/>
</dbReference>
<dbReference type="GO" id="GO:0005507">
    <property type="term" value="F:copper ion binding"/>
    <property type="evidence" value="ECO:0007669"/>
    <property type="project" value="TreeGrafter"/>
</dbReference>
<name>A0A3D8J3X8_9HELI</name>
<sequence>MLVLLQTTSNKKKELCRIATILLKRKLIACAQIYKTKTKYMWLDKMIDEKEFVLVCKTDSKNLKKIYKTIRNKHSYDIPEFITTKISHISKSYKKWLLQTCKNS</sequence>
<keyword evidence="3" id="KW-1185">Reference proteome</keyword>
<dbReference type="Pfam" id="PF03091">
    <property type="entry name" value="CutA1"/>
    <property type="match status" value="1"/>
</dbReference>
<organism evidence="2 3">
    <name type="scientific">Helicobacter aurati</name>
    <dbReference type="NCBI Taxonomy" id="137778"/>
    <lineage>
        <taxon>Bacteria</taxon>
        <taxon>Pseudomonadati</taxon>
        <taxon>Campylobacterota</taxon>
        <taxon>Epsilonproteobacteria</taxon>
        <taxon>Campylobacterales</taxon>
        <taxon>Helicobacteraceae</taxon>
        <taxon>Helicobacter</taxon>
    </lineage>
</organism>
<evidence type="ECO:0000313" key="2">
    <source>
        <dbReference type="EMBL" id="RDU71936.1"/>
    </source>
</evidence>
<reference evidence="2 3" key="1">
    <citation type="submission" date="2018-04" db="EMBL/GenBank/DDBJ databases">
        <title>Novel Campyloabacter and Helicobacter Species and Strains.</title>
        <authorList>
            <person name="Mannion A.J."/>
            <person name="Shen Z."/>
            <person name="Fox J.G."/>
        </authorList>
    </citation>
    <scope>NUCLEOTIDE SEQUENCE [LARGE SCALE GENOMIC DNA]</scope>
    <source>
        <strain evidence="2 3">MIT 97-5075</strain>
    </source>
</reference>
<comment type="caution">
    <text evidence="2">The sequence shown here is derived from an EMBL/GenBank/DDBJ whole genome shotgun (WGS) entry which is preliminary data.</text>
</comment>